<dbReference type="AlphaFoldDB" id="A0A5A5TK19"/>
<protein>
    <submittedName>
        <fullName evidence="2">Uncharacterized protein</fullName>
    </submittedName>
</protein>
<accession>A0A5A5TK19</accession>
<feature type="region of interest" description="Disordered" evidence="1">
    <location>
        <begin position="119"/>
        <end position="141"/>
    </location>
</feature>
<comment type="caution">
    <text evidence="2">The sequence shown here is derived from an EMBL/GenBank/DDBJ whole genome shotgun (WGS) entry which is preliminary data.</text>
</comment>
<evidence type="ECO:0000313" key="3">
    <source>
        <dbReference type="Proteomes" id="UP000322530"/>
    </source>
</evidence>
<keyword evidence="3" id="KW-1185">Reference proteome</keyword>
<dbReference type="EMBL" id="BIXY01000145">
    <property type="protein sequence ID" value="GCF11787.1"/>
    <property type="molecule type" value="Genomic_DNA"/>
</dbReference>
<evidence type="ECO:0000313" key="2">
    <source>
        <dbReference type="EMBL" id="GCF11787.1"/>
    </source>
</evidence>
<dbReference type="OrthoDB" id="144182at2"/>
<gene>
    <name evidence="2" type="ORF">KDI_53510</name>
</gene>
<reference evidence="2 3" key="1">
    <citation type="submission" date="2019-01" db="EMBL/GenBank/DDBJ databases">
        <title>Draft genome sequence of Dictyobacter sp. Uno17.</title>
        <authorList>
            <person name="Wang C.M."/>
            <person name="Zheng Y."/>
            <person name="Sakai Y."/>
            <person name="Abe K."/>
            <person name="Yokota A."/>
            <person name="Yabe S."/>
        </authorList>
    </citation>
    <scope>NUCLEOTIDE SEQUENCE [LARGE SCALE GENOMIC DNA]</scope>
    <source>
        <strain evidence="2 3">Uno17</strain>
    </source>
</reference>
<feature type="compositionally biased region" description="Polar residues" evidence="1">
    <location>
        <begin position="131"/>
        <end position="141"/>
    </location>
</feature>
<evidence type="ECO:0000256" key="1">
    <source>
        <dbReference type="SAM" id="MobiDB-lite"/>
    </source>
</evidence>
<proteinExistence type="predicted"/>
<name>A0A5A5TK19_9CHLR</name>
<organism evidence="2 3">
    <name type="scientific">Dictyobacter arantiisoli</name>
    <dbReference type="NCBI Taxonomy" id="2014874"/>
    <lineage>
        <taxon>Bacteria</taxon>
        <taxon>Bacillati</taxon>
        <taxon>Chloroflexota</taxon>
        <taxon>Ktedonobacteria</taxon>
        <taxon>Ktedonobacterales</taxon>
        <taxon>Dictyobacteraceae</taxon>
        <taxon>Dictyobacter</taxon>
    </lineage>
</organism>
<sequence length="141" mass="16416">MARKFPHKDFRGSYNRLTEMALRMAILMASLENNNKITIKHWARAQELAELLRKNLHRLYDQVNGGEAKNSLELEIMKVIKEHFDRKQFTARNLQDANSKLKKEQIGTVNKILKDLQVGGRLTSTPPPEGQETSKSPWYRR</sequence>
<dbReference type="Proteomes" id="UP000322530">
    <property type="component" value="Unassembled WGS sequence"/>
</dbReference>